<comment type="similarity">
    <text evidence="2 5">Belongs to the pseudouridine synthase TruB family. Type 1 subfamily.</text>
</comment>
<dbReference type="SUPFAM" id="SSF55120">
    <property type="entry name" value="Pseudouridine synthase"/>
    <property type="match status" value="1"/>
</dbReference>
<comment type="caution">
    <text evidence="8">The sequence shown here is derived from an EMBL/GenBank/DDBJ whole genome shotgun (WGS) entry which is preliminary data.</text>
</comment>
<accession>A0ABT9XHU1</accession>
<dbReference type="Pfam" id="PF16198">
    <property type="entry name" value="TruB_C_2"/>
    <property type="match status" value="1"/>
</dbReference>
<evidence type="ECO:0000259" key="6">
    <source>
        <dbReference type="Pfam" id="PF01509"/>
    </source>
</evidence>
<feature type="active site" description="Nucleophile" evidence="5">
    <location>
        <position position="40"/>
    </location>
</feature>
<evidence type="ECO:0000259" key="7">
    <source>
        <dbReference type="Pfam" id="PF16198"/>
    </source>
</evidence>
<dbReference type="InterPro" id="IPR032819">
    <property type="entry name" value="TruB_C"/>
</dbReference>
<evidence type="ECO:0000256" key="3">
    <source>
        <dbReference type="ARBA" id="ARBA00022694"/>
    </source>
</evidence>
<keyword evidence="9" id="KW-1185">Reference proteome</keyword>
<organism evidence="8 9">
    <name type="scientific">Alicyclobacillus cycloheptanicus</name>
    <dbReference type="NCBI Taxonomy" id="1457"/>
    <lineage>
        <taxon>Bacteria</taxon>
        <taxon>Bacillati</taxon>
        <taxon>Bacillota</taxon>
        <taxon>Bacilli</taxon>
        <taxon>Bacillales</taxon>
        <taxon>Alicyclobacillaceae</taxon>
        <taxon>Alicyclobacillus</taxon>
    </lineage>
</organism>
<evidence type="ECO:0000313" key="9">
    <source>
        <dbReference type="Proteomes" id="UP001232973"/>
    </source>
</evidence>
<feature type="domain" description="Pseudouridine synthase II N-terminal" evidence="6">
    <location>
        <begin position="25"/>
        <end position="176"/>
    </location>
</feature>
<dbReference type="Gene3D" id="3.30.2350.10">
    <property type="entry name" value="Pseudouridine synthase"/>
    <property type="match status" value="1"/>
</dbReference>
<dbReference type="NCBIfam" id="TIGR00431">
    <property type="entry name" value="TruB"/>
    <property type="match status" value="1"/>
</dbReference>
<evidence type="ECO:0000256" key="4">
    <source>
        <dbReference type="ARBA" id="ARBA00023235"/>
    </source>
</evidence>
<name>A0ABT9XHU1_9BACL</name>
<dbReference type="InterPro" id="IPR014780">
    <property type="entry name" value="tRNA_psdUridine_synth_TruB"/>
</dbReference>
<dbReference type="GO" id="GO:0160148">
    <property type="term" value="F:tRNA pseudouridine(55) synthase activity"/>
    <property type="evidence" value="ECO:0007669"/>
    <property type="project" value="UniProtKB-EC"/>
</dbReference>
<keyword evidence="3 5" id="KW-0819">tRNA processing</keyword>
<dbReference type="CDD" id="cd02573">
    <property type="entry name" value="PseudoU_synth_EcTruB"/>
    <property type="match status" value="1"/>
</dbReference>
<feature type="domain" description="tRNA pseudouridylate synthase B C-terminal" evidence="7">
    <location>
        <begin position="177"/>
        <end position="213"/>
    </location>
</feature>
<dbReference type="InterPro" id="IPR002501">
    <property type="entry name" value="PsdUridine_synth_N"/>
</dbReference>
<gene>
    <name evidence="5" type="primary">truB</name>
    <name evidence="8" type="ORF">J2S03_001091</name>
</gene>
<comment type="function">
    <text evidence="5">Responsible for synthesis of pseudouridine from uracil-55 in the psi GC loop of transfer RNAs.</text>
</comment>
<evidence type="ECO:0000256" key="1">
    <source>
        <dbReference type="ARBA" id="ARBA00000385"/>
    </source>
</evidence>
<evidence type="ECO:0000256" key="2">
    <source>
        <dbReference type="ARBA" id="ARBA00005642"/>
    </source>
</evidence>
<dbReference type="PANTHER" id="PTHR13767">
    <property type="entry name" value="TRNA-PSEUDOURIDINE SYNTHASE"/>
    <property type="match status" value="1"/>
</dbReference>
<dbReference type="PANTHER" id="PTHR13767:SF2">
    <property type="entry name" value="PSEUDOURIDYLATE SYNTHASE TRUB1"/>
    <property type="match status" value="1"/>
</dbReference>
<dbReference type="EC" id="5.4.99.25" evidence="5"/>
<dbReference type="Proteomes" id="UP001232973">
    <property type="component" value="Unassembled WGS sequence"/>
</dbReference>
<sequence>MSVSGVLILDKPKGLTSHDVVARVRRVLGTRRVGHAGTLDPDATGVLVVCVGDATRLAEYVAADEKSYDGTVVFGISTDTDDAAGRVLAQASAAQLTEEQVAAAAERLTGVQSQTAPRVSAVHVQGKRAHELVRAGQAFEAPVRTVVIRSLLVHSFQPGELATAAFSVTCSKGTYVRALCRDWGAALGLPAHMGALRRTRSGVFSIDDATPLEVWEASERPAKALLPPVAALQEMPKVVIDHDTCMKLARGQSVRHSAARDVPDGTLCAAVTSDGQLAAIAEVSGAGASGYLAPKKVFWKKD</sequence>
<dbReference type="HAMAP" id="MF_01080">
    <property type="entry name" value="TruB_bact"/>
    <property type="match status" value="1"/>
</dbReference>
<reference evidence="8 9" key="1">
    <citation type="submission" date="2023-07" db="EMBL/GenBank/DDBJ databases">
        <title>Genomic Encyclopedia of Type Strains, Phase IV (KMG-IV): sequencing the most valuable type-strain genomes for metagenomic binning, comparative biology and taxonomic classification.</title>
        <authorList>
            <person name="Goeker M."/>
        </authorList>
    </citation>
    <scope>NUCLEOTIDE SEQUENCE [LARGE SCALE GENOMIC DNA]</scope>
    <source>
        <strain evidence="8 9">DSM 4006</strain>
    </source>
</reference>
<dbReference type="Pfam" id="PF01509">
    <property type="entry name" value="TruB_N"/>
    <property type="match status" value="1"/>
</dbReference>
<dbReference type="RefSeq" id="WP_274456085.1">
    <property type="nucleotide sequence ID" value="NZ_CP067097.1"/>
</dbReference>
<dbReference type="EMBL" id="JAUSTP010000006">
    <property type="protein sequence ID" value="MDQ0189271.1"/>
    <property type="molecule type" value="Genomic_DNA"/>
</dbReference>
<evidence type="ECO:0000256" key="5">
    <source>
        <dbReference type="HAMAP-Rule" id="MF_01080"/>
    </source>
</evidence>
<proteinExistence type="inferred from homology"/>
<comment type="catalytic activity">
    <reaction evidence="1 5">
        <text>uridine(55) in tRNA = pseudouridine(55) in tRNA</text>
        <dbReference type="Rhea" id="RHEA:42532"/>
        <dbReference type="Rhea" id="RHEA-COMP:10101"/>
        <dbReference type="Rhea" id="RHEA-COMP:10102"/>
        <dbReference type="ChEBI" id="CHEBI:65314"/>
        <dbReference type="ChEBI" id="CHEBI:65315"/>
        <dbReference type="EC" id="5.4.99.25"/>
    </reaction>
</comment>
<protein>
    <recommendedName>
        <fullName evidence="5">tRNA pseudouridine synthase B</fullName>
        <ecNumber evidence="5">5.4.99.25</ecNumber>
    </recommendedName>
    <alternativeName>
        <fullName evidence="5">tRNA pseudouridine(55) synthase</fullName>
        <shortName evidence="5">Psi55 synthase</shortName>
    </alternativeName>
    <alternativeName>
        <fullName evidence="5">tRNA pseudouridylate synthase</fullName>
    </alternativeName>
    <alternativeName>
        <fullName evidence="5">tRNA-uridine isomerase</fullName>
    </alternativeName>
</protein>
<evidence type="ECO:0000313" key="8">
    <source>
        <dbReference type="EMBL" id="MDQ0189271.1"/>
    </source>
</evidence>
<keyword evidence="4 5" id="KW-0413">Isomerase</keyword>
<dbReference type="InterPro" id="IPR020103">
    <property type="entry name" value="PsdUridine_synth_cat_dom_sf"/>
</dbReference>